<evidence type="ECO:0000256" key="1">
    <source>
        <dbReference type="ARBA" id="ARBA00005054"/>
    </source>
</evidence>
<dbReference type="Gene3D" id="3.40.50.170">
    <property type="entry name" value="Formyl transferase, N-terminal domain"/>
    <property type="match status" value="1"/>
</dbReference>
<evidence type="ECO:0000256" key="3">
    <source>
        <dbReference type="ARBA" id="ARBA00022679"/>
    </source>
</evidence>
<accession>A0A381R102</accession>
<evidence type="ECO:0000256" key="4">
    <source>
        <dbReference type="ARBA" id="ARBA00022755"/>
    </source>
</evidence>
<name>A0A381R102_9ZZZZ</name>
<dbReference type="CDD" id="cd08645">
    <property type="entry name" value="FMT_core_GART"/>
    <property type="match status" value="1"/>
</dbReference>
<sequence>MRLAVLVSGTGTILDAMADAGLPVSFVVADRPCRAIEVAEGHGIPASVVERDSFGDDFDRTAYTEKLTAELEAADIDLIAMAGFGTILEQPIYERFAGRILNTHPSLLPAFPGWRAVDEALAHGVQVTGCTVHYAELEVDSGPILAQETVPVLSDDDVASLHERIKAVERRLYVDTIRRLLEAPQVVGATE</sequence>
<dbReference type="Pfam" id="PF00551">
    <property type="entry name" value="Formyl_trans_N"/>
    <property type="match status" value="1"/>
</dbReference>
<dbReference type="GO" id="GO:0005829">
    <property type="term" value="C:cytosol"/>
    <property type="evidence" value="ECO:0007669"/>
    <property type="project" value="TreeGrafter"/>
</dbReference>
<evidence type="ECO:0000259" key="5">
    <source>
        <dbReference type="Pfam" id="PF00551"/>
    </source>
</evidence>
<dbReference type="EMBL" id="UINC01001555">
    <property type="protein sequence ID" value="SUZ83547.1"/>
    <property type="molecule type" value="Genomic_DNA"/>
</dbReference>
<dbReference type="AlphaFoldDB" id="A0A381R102"/>
<gene>
    <name evidence="6" type="ORF">METZ01_LOCUS36401</name>
</gene>
<dbReference type="NCBIfam" id="TIGR00639">
    <property type="entry name" value="PurN"/>
    <property type="match status" value="1"/>
</dbReference>
<dbReference type="GO" id="GO:0006189">
    <property type="term" value="P:'de novo' IMP biosynthetic process"/>
    <property type="evidence" value="ECO:0007669"/>
    <property type="project" value="InterPro"/>
</dbReference>
<evidence type="ECO:0000313" key="6">
    <source>
        <dbReference type="EMBL" id="SUZ83547.1"/>
    </source>
</evidence>
<keyword evidence="4" id="KW-0658">Purine biosynthesis</keyword>
<dbReference type="PANTHER" id="PTHR43369">
    <property type="entry name" value="PHOSPHORIBOSYLGLYCINAMIDE FORMYLTRANSFERASE"/>
    <property type="match status" value="1"/>
</dbReference>
<feature type="domain" description="Formyl transferase N-terminal" evidence="5">
    <location>
        <begin position="1"/>
        <end position="177"/>
    </location>
</feature>
<dbReference type="InterPro" id="IPR002376">
    <property type="entry name" value="Formyl_transf_N"/>
</dbReference>
<dbReference type="GO" id="GO:0004644">
    <property type="term" value="F:phosphoribosylglycinamide formyltransferase activity"/>
    <property type="evidence" value="ECO:0007669"/>
    <property type="project" value="UniProtKB-EC"/>
</dbReference>
<dbReference type="EC" id="2.1.2.2" evidence="2"/>
<evidence type="ECO:0000256" key="2">
    <source>
        <dbReference type="ARBA" id="ARBA00012254"/>
    </source>
</evidence>
<keyword evidence="3" id="KW-0808">Transferase</keyword>
<dbReference type="HAMAP" id="MF_01930">
    <property type="entry name" value="PurN"/>
    <property type="match status" value="1"/>
</dbReference>
<reference evidence="6" key="1">
    <citation type="submission" date="2018-05" db="EMBL/GenBank/DDBJ databases">
        <authorList>
            <person name="Lanie J.A."/>
            <person name="Ng W.-L."/>
            <person name="Kazmierczak K.M."/>
            <person name="Andrzejewski T.M."/>
            <person name="Davidsen T.M."/>
            <person name="Wayne K.J."/>
            <person name="Tettelin H."/>
            <person name="Glass J.I."/>
            <person name="Rusch D."/>
            <person name="Podicherti R."/>
            <person name="Tsui H.-C.T."/>
            <person name="Winkler M.E."/>
        </authorList>
    </citation>
    <scope>NUCLEOTIDE SEQUENCE</scope>
</reference>
<dbReference type="SUPFAM" id="SSF53328">
    <property type="entry name" value="Formyltransferase"/>
    <property type="match status" value="1"/>
</dbReference>
<dbReference type="PANTHER" id="PTHR43369:SF2">
    <property type="entry name" value="PHOSPHORIBOSYLGLYCINAMIDE FORMYLTRANSFERASE"/>
    <property type="match status" value="1"/>
</dbReference>
<protein>
    <recommendedName>
        <fullName evidence="2">phosphoribosylglycinamide formyltransferase 1</fullName>
        <ecNumber evidence="2">2.1.2.2</ecNumber>
    </recommendedName>
</protein>
<comment type="pathway">
    <text evidence="1">Purine metabolism; IMP biosynthesis via de novo pathway; N(2)-formyl-N(1)-(5-phospho-D-ribosyl)glycinamide from N(1)-(5-phospho-D-ribosyl)glycinamide (10-formyl THF route): step 1/1.</text>
</comment>
<proteinExistence type="inferred from homology"/>
<organism evidence="6">
    <name type="scientific">marine metagenome</name>
    <dbReference type="NCBI Taxonomy" id="408172"/>
    <lineage>
        <taxon>unclassified sequences</taxon>
        <taxon>metagenomes</taxon>
        <taxon>ecological metagenomes</taxon>
    </lineage>
</organism>
<dbReference type="InterPro" id="IPR036477">
    <property type="entry name" value="Formyl_transf_N_sf"/>
</dbReference>
<dbReference type="InterPro" id="IPR004607">
    <property type="entry name" value="GART"/>
</dbReference>